<feature type="region of interest" description="Disordered" evidence="1">
    <location>
        <begin position="1"/>
        <end position="23"/>
    </location>
</feature>
<proteinExistence type="predicted"/>
<dbReference type="EMBL" id="AVQL01000219">
    <property type="protein sequence ID" value="KEQ01947.1"/>
    <property type="molecule type" value="Genomic_DNA"/>
</dbReference>
<feature type="non-terminal residue" evidence="2">
    <location>
        <position position="47"/>
    </location>
</feature>
<reference evidence="2 4" key="1">
    <citation type="journal article" date="2014" name="PLoS Genet.">
        <title>Hidden diversity in honey bee gut symbionts detected by single-cell genomics.</title>
        <authorList>
            <person name="Engel P."/>
            <person name="Stepanauskas R."/>
            <person name="Moran N."/>
        </authorList>
    </citation>
    <scope>NUCLEOTIDE SEQUENCE [LARGE SCALE GENOMIC DNA]</scope>
    <source>
        <strain evidence="2 4">SCGC AB-598-J21</strain>
    </source>
</reference>
<name>A0A074W308_9NEIS</name>
<evidence type="ECO:0000313" key="3">
    <source>
        <dbReference type="EMBL" id="KEQ01947.1"/>
    </source>
</evidence>
<sequence length="47" mass="5116">MHGNKLGISFSGGGDPSSTGKNKILGDWRTKIIRVEGYFDMDENKTG</sequence>
<organism evidence="2 4">
    <name type="scientific">Snodgrassella alvi SCGC AB-598-J21</name>
    <dbReference type="NCBI Taxonomy" id="1385367"/>
    <lineage>
        <taxon>Bacteria</taxon>
        <taxon>Pseudomonadati</taxon>
        <taxon>Pseudomonadota</taxon>
        <taxon>Betaproteobacteria</taxon>
        <taxon>Neisseriales</taxon>
        <taxon>Neisseriaceae</taxon>
        <taxon>Snodgrassella</taxon>
    </lineage>
</organism>
<comment type="caution">
    <text evidence="2">The sequence shown here is derived from an EMBL/GenBank/DDBJ whole genome shotgun (WGS) entry which is preliminary data.</text>
</comment>
<dbReference type="AlphaFoldDB" id="A0A074W308"/>
<evidence type="ECO:0000313" key="4">
    <source>
        <dbReference type="Proteomes" id="UP000027644"/>
    </source>
</evidence>
<accession>A0A074W308</accession>
<dbReference type="EMBL" id="AVQL01000311">
    <property type="protein sequence ID" value="KEQ01794.1"/>
    <property type="molecule type" value="Genomic_DNA"/>
</dbReference>
<gene>
    <name evidence="3" type="ORF">SASC598J21_002730</name>
    <name evidence="2" type="ORF">SASC598J21_004300</name>
</gene>
<evidence type="ECO:0000313" key="2">
    <source>
        <dbReference type="EMBL" id="KEQ01794.1"/>
    </source>
</evidence>
<evidence type="ECO:0000256" key="1">
    <source>
        <dbReference type="SAM" id="MobiDB-lite"/>
    </source>
</evidence>
<protein>
    <submittedName>
        <fullName evidence="2">Uncharacterized protein</fullName>
    </submittedName>
</protein>
<dbReference type="Proteomes" id="UP000027644">
    <property type="component" value="Unassembled WGS sequence"/>
</dbReference>